<dbReference type="STRING" id="321763.SAMN04488692_10497"/>
<dbReference type="Proteomes" id="UP000199476">
    <property type="component" value="Unassembled WGS sequence"/>
</dbReference>
<comment type="cofactor">
    <cofactor evidence="1 13 14">
        <name>Zn(2+)</name>
        <dbReference type="ChEBI" id="CHEBI:29105"/>
    </cofactor>
</comment>
<feature type="binding site" evidence="13">
    <location>
        <position position="58"/>
    </location>
    <ligand>
        <name>Zn(2+)</name>
        <dbReference type="ChEBI" id="CHEBI:29105"/>
        <note>catalytic</note>
    </ligand>
</feature>
<comment type="catalytic activity">
    <reaction evidence="10 14">
        <text>2'-deoxycytidine + H2O + H(+) = 2'-deoxyuridine + NH4(+)</text>
        <dbReference type="Rhea" id="RHEA:13433"/>
        <dbReference type="ChEBI" id="CHEBI:15377"/>
        <dbReference type="ChEBI" id="CHEBI:15378"/>
        <dbReference type="ChEBI" id="CHEBI:15698"/>
        <dbReference type="ChEBI" id="CHEBI:16450"/>
        <dbReference type="ChEBI" id="CHEBI:28938"/>
        <dbReference type="EC" id="3.5.4.5"/>
    </reaction>
</comment>
<feature type="binding site" evidence="13">
    <location>
        <position position="94"/>
    </location>
    <ligand>
        <name>Zn(2+)</name>
        <dbReference type="ChEBI" id="CHEBI:29105"/>
        <note>catalytic</note>
    </ligand>
</feature>
<comment type="similarity">
    <text evidence="3 14">Belongs to the cytidine and deoxycytidylate deaminase family.</text>
</comment>
<dbReference type="FunFam" id="3.40.140.10:FF:000008">
    <property type="entry name" value="Cytidine deaminase"/>
    <property type="match status" value="1"/>
</dbReference>
<evidence type="ECO:0000256" key="9">
    <source>
        <dbReference type="ARBA" id="ARBA00032005"/>
    </source>
</evidence>
<evidence type="ECO:0000256" key="8">
    <source>
        <dbReference type="ARBA" id="ARBA00022833"/>
    </source>
</evidence>
<dbReference type="InterPro" id="IPR016193">
    <property type="entry name" value="Cytidine_deaminase-like"/>
</dbReference>
<dbReference type="GO" id="GO:0008270">
    <property type="term" value="F:zinc ion binding"/>
    <property type="evidence" value="ECO:0007669"/>
    <property type="project" value="UniProtKB-UniRule"/>
</dbReference>
<keyword evidence="6 13" id="KW-0479">Metal-binding</keyword>
<comment type="function">
    <text evidence="2 14">This enzyme scavenges exogenous and endogenous cytidine and 2'-deoxycytidine for UMP synthesis.</text>
</comment>
<keyword evidence="17" id="KW-1185">Reference proteome</keyword>
<keyword evidence="8 13" id="KW-0862">Zinc</keyword>
<feature type="active site" description="Proton donor" evidence="12">
    <location>
        <position position="60"/>
    </location>
</feature>
<dbReference type="PROSITE" id="PS51747">
    <property type="entry name" value="CYT_DCMP_DEAMINASES_2"/>
    <property type="match status" value="1"/>
</dbReference>
<dbReference type="EC" id="3.5.4.5" evidence="4 14"/>
<dbReference type="RefSeq" id="WP_089758572.1">
    <property type="nucleotide sequence ID" value="NZ_FNGO01000004.1"/>
</dbReference>
<dbReference type="GO" id="GO:0004126">
    <property type="term" value="F:cytidine deaminase activity"/>
    <property type="evidence" value="ECO:0007669"/>
    <property type="project" value="UniProtKB-UniRule"/>
</dbReference>
<dbReference type="NCBIfam" id="TIGR01354">
    <property type="entry name" value="cyt_deam_tetra"/>
    <property type="match status" value="1"/>
</dbReference>
<feature type="binding site" evidence="13">
    <location>
        <position position="91"/>
    </location>
    <ligand>
        <name>Zn(2+)</name>
        <dbReference type="ChEBI" id="CHEBI:29105"/>
        <note>catalytic</note>
    </ligand>
</feature>
<dbReference type="PANTHER" id="PTHR11644:SF2">
    <property type="entry name" value="CYTIDINE DEAMINASE"/>
    <property type="match status" value="1"/>
</dbReference>
<reference evidence="16 17" key="1">
    <citation type="submission" date="2016-10" db="EMBL/GenBank/DDBJ databases">
        <authorList>
            <person name="de Groot N.N."/>
        </authorList>
    </citation>
    <scope>NUCLEOTIDE SEQUENCE [LARGE SCALE GENOMIC DNA]</scope>
    <source>
        <strain evidence="16 17">SLAS-1</strain>
    </source>
</reference>
<protein>
    <recommendedName>
        <fullName evidence="5 14">Cytidine deaminase</fullName>
        <ecNumber evidence="4 14">3.5.4.5</ecNumber>
    </recommendedName>
    <alternativeName>
        <fullName evidence="9 14">Cytidine aminohydrolase</fullName>
    </alternativeName>
</protein>
<dbReference type="CDD" id="cd01283">
    <property type="entry name" value="cytidine_deaminase"/>
    <property type="match status" value="1"/>
</dbReference>
<dbReference type="SUPFAM" id="SSF53927">
    <property type="entry name" value="Cytidine deaminase-like"/>
    <property type="match status" value="1"/>
</dbReference>
<evidence type="ECO:0000256" key="13">
    <source>
        <dbReference type="PIRSR" id="PIRSR606262-3"/>
    </source>
</evidence>
<evidence type="ECO:0000313" key="16">
    <source>
        <dbReference type="EMBL" id="SDL41180.1"/>
    </source>
</evidence>
<evidence type="ECO:0000313" key="17">
    <source>
        <dbReference type="Proteomes" id="UP000199476"/>
    </source>
</evidence>
<evidence type="ECO:0000256" key="7">
    <source>
        <dbReference type="ARBA" id="ARBA00022801"/>
    </source>
</evidence>
<dbReference type="OrthoDB" id="9795347at2"/>
<dbReference type="InterPro" id="IPR050202">
    <property type="entry name" value="Cyt/Deoxycyt_deaminase"/>
</dbReference>
<dbReference type="GO" id="GO:0042802">
    <property type="term" value="F:identical protein binding"/>
    <property type="evidence" value="ECO:0007669"/>
    <property type="project" value="UniProtKB-ARBA"/>
</dbReference>
<dbReference type="NCBIfam" id="NF004064">
    <property type="entry name" value="PRK05578.1"/>
    <property type="match status" value="1"/>
</dbReference>
<evidence type="ECO:0000256" key="11">
    <source>
        <dbReference type="ARBA" id="ARBA00049558"/>
    </source>
</evidence>
<evidence type="ECO:0000259" key="15">
    <source>
        <dbReference type="PROSITE" id="PS51747"/>
    </source>
</evidence>
<evidence type="ECO:0000256" key="14">
    <source>
        <dbReference type="RuleBase" id="RU364006"/>
    </source>
</evidence>
<dbReference type="GO" id="GO:0072527">
    <property type="term" value="P:pyrimidine-containing compound metabolic process"/>
    <property type="evidence" value="ECO:0007669"/>
    <property type="project" value="UniProtKB-ARBA"/>
</dbReference>
<evidence type="ECO:0000256" key="3">
    <source>
        <dbReference type="ARBA" id="ARBA00006576"/>
    </source>
</evidence>
<evidence type="ECO:0000256" key="5">
    <source>
        <dbReference type="ARBA" id="ARBA00018266"/>
    </source>
</evidence>
<dbReference type="GO" id="GO:0055086">
    <property type="term" value="P:nucleobase-containing small molecule metabolic process"/>
    <property type="evidence" value="ECO:0007669"/>
    <property type="project" value="UniProtKB-ARBA"/>
</dbReference>
<dbReference type="InterPro" id="IPR016192">
    <property type="entry name" value="APOBEC/CMP_deaminase_Zn-bd"/>
</dbReference>
<evidence type="ECO:0000256" key="1">
    <source>
        <dbReference type="ARBA" id="ARBA00001947"/>
    </source>
</evidence>
<proteinExistence type="inferred from homology"/>
<dbReference type="Gene3D" id="3.40.140.10">
    <property type="entry name" value="Cytidine Deaminase, domain 2"/>
    <property type="match status" value="1"/>
</dbReference>
<dbReference type="GO" id="GO:0005829">
    <property type="term" value="C:cytosol"/>
    <property type="evidence" value="ECO:0007669"/>
    <property type="project" value="TreeGrafter"/>
</dbReference>
<organism evidence="16 17">
    <name type="scientific">Halarsenatibacter silvermanii</name>
    <dbReference type="NCBI Taxonomy" id="321763"/>
    <lineage>
        <taxon>Bacteria</taxon>
        <taxon>Bacillati</taxon>
        <taxon>Bacillota</taxon>
        <taxon>Clostridia</taxon>
        <taxon>Halanaerobiales</taxon>
        <taxon>Halarsenatibacteraceae</taxon>
        <taxon>Halarsenatibacter</taxon>
    </lineage>
</organism>
<gene>
    <name evidence="16" type="ORF">SAMN04488692_10497</name>
</gene>
<dbReference type="Pfam" id="PF00383">
    <property type="entry name" value="dCMP_cyt_deam_1"/>
    <property type="match status" value="1"/>
</dbReference>
<evidence type="ECO:0000256" key="12">
    <source>
        <dbReference type="PIRSR" id="PIRSR606262-1"/>
    </source>
</evidence>
<comment type="catalytic activity">
    <reaction evidence="11 14">
        <text>cytidine + H2O + H(+) = uridine + NH4(+)</text>
        <dbReference type="Rhea" id="RHEA:16069"/>
        <dbReference type="ChEBI" id="CHEBI:15377"/>
        <dbReference type="ChEBI" id="CHEBI:15378"/>
        <dbReference type="ChEBI" id="CHEBI:16704"/>
        <dbReference type="ChEBI" id="CHEBI:17562"/>
        <dbReference type="ChEBI" id="CHEBI:28938"/>
        <dbReference type="EC" id="3.5.4.5"/>
    </reaction>
</comment>
<dbReference type="PANTHER" id="PTHR11644">
    <property type="entry name" value="CYTIDINE DEAMINASE"/>
    <property type="match status" value="1"/>
</dbReference>
<accession>A0A1G9JU57</accession>
<evidence type="ECO:0000256" key="4">
    <source>
        <dbReference type="ARBA" id="ARBA00012783"/>
    </source>
</evidence>
<evidence type="ECO:0000256" key="2">
    <source>
        <dbReference type="ARBA" id="ARBA00003949"/>
    </source>
</evidence>
<keyword evidence="7 14" id="KW-0378">Hydrolase</keyword>
<dbReference type="AlphaFoldDB" id="A0A1G9JU57"/>
<evidence type="ECO:0000256" key="6">
    <source>
        <dbReference type="ARBA" id="ARBA00022723"/>
    </source>
</evidence>
<dbReference type="InterPro" id="IPR006262">
    <property type="entry name" value="Cyt_deam_tetra"/>
</dbReference>
<evidence type="ECO:0000256" key="10">
    <source>
        <dbReference type="ARBA" id="ARBA00049252"/>
    </source>
</evidence>
<dbReference type="PROSITE" id="PS00903">
    <property type="entry name" value="CYT_DCMP_DEAMINASES_1"/>
    <property type="match status" value="1"/>
</dbReference>
<feature type="domain" description="CMP/dCMP-type deaminase" evidence="15">
    <location>
        <begin position="6"/>
        <end position="132"/>
    </location>
</feature>
<name>A0A1G9JU57_9FIRM</name>
<dbReference type="EMBL" id="FNGO01000004">
    <property type="protein sequence ID" value="SDL41180.1"/>
    <property type="molecule type" value="Genomic_DNA"/>
</dbReference>
<sequence length="135" mass="14465">MALEAGHLDEIIDEARKARENAYVPYSNFRVGAAVLTAGGELFTGCNVENAALGLTNCAERTAIFSAVASGHQDFAALAVIADTDRPVSPCGSCRQVLVEFNPEMEVIMASDGGEYRKTKASELLPYNFTAEDMK</sequence>
<dbReference type="InterPro" id="IPR002125">
    <property type="entry name" value="CMP_dCMP_dom"/>
</dbReference>